<organism evidence="2 3">
    <name type="scientific">Geodia barretti</name>
    <name type="common">Barrett's horny sponge</name>
    <dbReference type="NCBI Taxonomy" id="519541"/>
    <lineage>
        <taxon>Eukaryota</taxon>
        <taxon>Metazoa</taxon>
        <taxon>Porifera</taxon>
        <taxon>Demospongiae</taxon>
        <taxon>Heteroscleromorpha</taxon>
        <taxon>Tetractinellida</taxon>
        <taxon>Astrophorina</taxon>
        <taxon>Geodiidae</taxon>
        <taxon>Geodia</taxon>
    </lineage>
</organism>
<protein>
    <submittedName>
        <fullName evidence="2">Uncharacterized protein</fullName>
    </submittedName>
</protein>
<feature type="compositionally biased region" description="Polar residues" evidence="1">
    <location>
        <begin position="232"/>
        <end position="247"/>
    </location>
</feature>
<dbReference type="Proteomes" id="UP001174909">
    <property type="component" value="Unassembled WGS sequence"/>
</dbReference>
<feature type="region of interest" description="Disordered" evidence="1">
    <location>
        <begin position="170"/>
        <end position="209"/>
    </location>
</feature>
<feature type="region of interest" description="Disordered" evidence="1">
    <location>
        <begin position="221"/>
        <end position="256"/>
    </location>
</feature>
<feature type="compositionally biased region" description="Low complexity" evidence="1">
    <location>
        <begin position="185"/>
        <end position="198"/>
    </location>
</feature>
<proteinExistence type="predicted"/>
<dbReference type="AlphaFoldDB" id="A0AA35S5F9"/>
<comment type="caution">
    <text evidence="2">The sequence shown here is derived from an EMBL/GenBank/DDBJ whole genome shotgun (WGS) entry which is preliminary data.</text>
</comment>
<dbReference type="Gene3D" id="3.40.50.1460">
    <property type="match status" value="1"/>
</dbReference>
<keyword evidence="3" id="KW-1185">Reference proteome</keyword>
<dbReference type="EMBL" id="CASHTH010002031">
    <property type="protein sequence ID" value="CAI8023795.1"/>
    <property type="molecule type" value="Genomic_DNA"/>
</dbReference>
<reference evidence="2" key="1">
    <citation type="submission" date="2023-03" db="EMBL/GenBank/DDBJ databases">
        <authorList>
            <person name="Steffen K."/>
            <person name="Cardenas P."/>
        </authorList>
    </citation>
    <scope>NUCLEOTIDE SEQUENCE</scope>
</reference>
<evidence type="ECO:0000313" key="2">
    <source>
        <dbReference type="EMBL" id="CAI8023795.1"/>
    </source>
</evidence>
<accession>A0AA35S5F9</accession>
<gene>
    <name evidence="2" type="ORF">GBAR_LOCUS13891</name>
</gene>
<evidence type="ECO:0000256" key="1">
    <source>
        <dbReference type="SAM" id="MobiDB-lite"/>
    </source>
</evidence>
<evidence type="ECO:0000313" key="3">
    <source>
        <dbReference type="Proteomes" id="UP001174909"/>
    </source>
</evidence>
<name>A0AA35S5F9_GEOBA</name>
<feature type="region of interest" description="Disordered" evidence="1">
    <location>
        <begin position="26"/>
        <end position="56"/>
    </location>
</feature>
<sequence>MADVGAEVGAAGTTSALLIGSAIFKQRESSEGGASSGGVKRAKKKRGIKEIRGKKGKKREDHIKWARGDLENMYELMIRKNIAVYDPKGDDSEEDDDATHHENGIHIGAPWYNYKEQRKDNSYALGKIDILRKIEEFFDQKDKTLFVLYYTGHGNEDGSWVFPVTRTTSASPVRVPNEGQGESGEGATATAQAATPHGPAVPPPPQGASNSTVVIAEVHEESGSTPCGDVQPQITSQGQSSAHGSTEISRRTRSNTATKMAALEAESKRDRPPPHRKLNDCVTFEDIVDLWDEKKAERGDRNQCRLLMILDCCFAGKWVQKVKGDNEVWTENGGDAIANKFKRRRDICIQAACHPSETSTVSDNQRGSIFTKAFVAAQSKRLPEKYILTLLDHFLVLNFVCIASSPPFKDQFTPMSSSHAQFGDFHLFDSFDDMRT</sequence>